<keyword evidence="3" id="KW-1185">Reference proteome</keyword>
<organism evidence="2 3">
    <name type="scientific">Symbiodinium pilosum</name>
    <name type="common">Dinoflagellate</name>
    <dbReference type="NCBI Taxonomy" id="2952"/>
    <lineage>
        <taxon>Eukaryota</taxon>
        <taxon>Sar</taxon>
        <taxon>Alveolata</taxon>
        <taxon>Dinophyceae</taxon>
        <taxon>Suessiales</taxon>
        <taxon>Symbiodiniaceae</taxon>
        <taxon>Symbiodinium</taxon>
    </lineage>
</organism>
<name>A0A812NYV5_SYMPI</name>
<dbReference type="InterPro" id="IPR011992">
    <property type="entry name" value="EF-hand-dom_pair"/>
</dbReference>
<feature type="non-terminal residue" evidence="2">
    <location>
        <position position="1"/>
    </location>
</feature>
<feature type="non-terminal residue" evidence="2">
    <location>
        <position position="97"/>
    </location>
</feature>
<dbReference type="Proteomes" id="UP000649617">
    <property type="component" value="Unassembled WGS sequence"/>
</dbReference>
<dbReference type="InterPro" id="IPR002048">
    <property type="entry name" value="EF_hand_dom"/>
</dbReference>
<sequence length="97" mass="11030">DLREVFGDKFNGMPVEDILQQVDYKRAGVIDYDEFVQAVMELGPDGGSPSDSPEDNIRKRISRAYEFTSVGRKTRKGRKIIPKKPGLIYKPSQKFHA</sequence>
<gene>
    <name evidence="2" type="primary">CPK2</name>
    <name evidence="2" type="ORF">SPIL2461_LOCUS7791</name>
</gene>
<dbReference type="SUPFAM" id="SSF47473">
    <property type="entry name" value="EF-hand"/>
    <property type="match status" value="1"/>
</dbReference>
<evidence type="ECO:0000313" key="2">
    <source>
        <dbReference type="EMBL" id="CAE7333764.1"/>
    </source>
</evidence>
<proteinExistence type="predicted"/>
<dbReference type="PROSITE" id="PS50222">
    <property type="entry name" value="EF_HAND_2"/>
    <property type="match status" value="1"/>
</dbReference>
<feature type="domain" description="EF-hand" evidence="1">
    <location>
        <begin position="15"/>
        <end position="45"/>
    </location>
</feature>
<dbReference type="GO" id="GO:0005509">
    <property type="term" value="F:calcium ion binding"/>
    <property type="evidence" value="ECO:0007669"/>
    <property type="project" value="InterPro"/>
</dbReference>
<dbReference type="EMBL" id="CAJNIZ010012423">
    <property type="protein sequence ID" value="CAE7333764.1"/>
    <property type="molecule type" value="Genomic_DNA"/>
</dbReference>
<accession>A0A812NYV5</accession>
<evidence type="ECO:0000313" key="3">
    <source>
        <dbReference type="Proteomes" id="UP000649617"/>
    </source>
</evidence>
<reference evidence="2" key="1">
    <citation type="submission" date="2021-02" db="EMBL/GenBank/DDBJ databases">
        <authorList>
            <person name="Dougan E. K."/>
            <person name="Rhodes N."/>
            <person name="Thang M."/>
            <person name="Chan C."/>
        </authorList>
    </citation>
    <scope>NUCLEOTIDE SEQUENCE</scope>
</reference>
<evidence type="ECO:0000259" key="1">
    <source>
        <dbReference type="PROSITE" id="PS50222"/>
    </source>
</evidence>
<dbReference type="OrthoDB" id="346386at2759"/>
<comment type="caution">
    <text evidence="2">The sequence shown here is derived from an EMBL/GenBank/DDBJ whole genome shotgun (WGS) entry which is preliminary data.</text>
</comment>
<protein>
    <submittedName>
        <fullName evidence="2">CPK2 protein</fullName>
    </submittedName>
</protein>
<dbReference type="AlphaFoldDB" id="A0A812NYV5"/>